<gene>
    <name evidence="1" type="ORF">FC96_GL001205</name>
</gene>
<keyword evidence="2" id="KW-1185">Reference proteome</keyword>
<dbReference type="AlphaFoldDB" id="A0A0R1HY95"/>
<evidence type="ECO:0000313" key="2">
    <source>
        <dbReference type="Proteomes" id="UP000050911"/>
    </source>
</evidence>
<evidence type="ECO:0000313" key="1">
    <source>
        <dbReference type="EMBL" id="KRK48884.1"/>
    </source>
</evidence>
<comment type="caution">
    <text evidence="1">The sequence shown here is derived from an EMBL/GenBank/DDBJ whole genome shotgun (WGS) entry which is preliminary data.</text>
</comment>
<reference evidence="1 2" key="1">
    <citation type="journal article" date="2015" name="Genome Announc.">
        <title>Expanding the biotechnology potential of lactobacilli through comparative genomics of 213 strains and associated genera.</title>
        <authorList>
            <person name="Sun Z."/>
            <person name="Harris H.M."/>
            <person name="McCann A."/>
            <person name="Guo C."/>
            <person name="Argimon S."/>
            <person name="Zhang W."/>
            <person name="Yang X."/>
            <person name="Jeffery I.B."/>
            <person name="Cooney J.C."/>
            <person name="Kagawa T.F."/>
            <person name="Liu W."/>
            <person name="Song Y."/>
            <person name="Salvetti E."/>
            <person name="Wrobel A."/>
            <person name="Rasinkangas P."/>
            <person name="Parkhill J."/>
            <person name="Rea M.C."/>
            <person name="O'Sullivan O."/>
            <person name="Ritari J."/>
            <person name="Douillard F.P."/>
            <person name="Paul Ross R."/>
            <person name="Yang R."/>
            <person name="Briner A.E."/>
            <person name="Felis G.E."/>
            <person name="de Vos W.M."/>
            <person name="Barrangou R."/>
            <person name="Klaenhammer T.R."/>
            <person name="Caufield P.W."/>
            <person name="Cui Y."/>
            <person name="Zhang H."/>
            <person name="O'Toole P.W."/>
        </authorList>
    </citation>
    <scope>NUCLEOTIDE SEQUENCE [LARGE SCALE GENOMIC DNA]</scope>
    <source>
        <strain evidence="1 2">JCM 15530</strain>
    </source>
</reference>
<sequence length="61" mass="7376">MLFDAGFNFSAVRFRAEKARYTWPRLIKAQRKDLTRFDQNSYYLLGIFLPITVKMKVCIYY</sequence>
<proteinExistence type="predicted"/>
<accession>A0A0R1HY95</accession>
<name>A0A0R1HY95_9LACO</name>
<dbReference type="Proteomes" id="UP000050911">
    <property type="component" value="Unassembled WGS sequence"/>
</dbReference>
<protein>
    <submittedName>
        <fullName evidence="1">Uncharacterized protein</fullName>
    </submittedName>
</protein>
<dbReference type="EMBL" id="AZCX01000002">
    <property type="protein sequence ID" value="KRK48884.1"/>
    <property type="molecule type" value="Genomic_DNA"/>
</dbReference>
<dbReference type="PATRIC" id="fig|1302272.5.peg.1213"/>
<organism evidence="1 2">
    <name type="scientific">Secundilactobacillus kimchicus JCM 15530</name>
    <dbReference type="NCBI Taxonomy" id="1302272"/>
    <lineage>
        <taxon>Bacteria</taxon>
        <taxon>Bacillati</taxon>
        <taxon>Bacillota</taxon>
        <taxon>Bacilli</taxon>
        <taxon>Lactobacillales</taxon>
        <taxon>Lactobacillaceae</taxon>
        <taxon>Secundilactobacillus</taxon>
    </lineage>
</organism>